<protein>
    <recommendedName>
        <fullName evidence="3 12">Protein XRP2</fullName>
    </recommendedName>
</protein>
<evidence type="ECO:0000256" key="12">
    <source>
        <dbReference type="PIRNR" id="PIRNR037947"/>
    </source>
</evidence>
<dbReference type="InterPro" id="IPR016098">
    <property type="entry name" value="CAP/MinC_C"/>
</dbReference>
<evidence type="ECO:0000256" key="1">
    <source>
        <dbReference type="ARBA" id="ARBA00004342"/>
    </source>
</evidence>
<evidence type="ECO:0000256" key="9">
    <source>
        <dbReference type="ARBA" id="ARBA00023136"/>
    </source>
</evidence>
<gene>
    <name evidence="16" type="primary">LOC101860353</name>
</gene>
<sequence length="369" mass="41384">MTMTNRKRSSSNGRLHMRRTTRGQTPEFSCFPGCIFFSTAADSRRDKRDKLNVEDFIIDGKKGETVVKHAGSVNGEQIVVQNCEDCNIYVFDHIATVSVDDCVNCNIFLGPIKSSVFVRDCKQCRLVVACQQFRTRDCFQIDTFLLCGTQPIIESSSRMKFACYRYAYEQLDSQFKKAGLSVYNNNWSNIHDFTPVPGEDANFSFLPLDAKVEDFVPVPQGEELETMKISVSEELSFVPQTWGKRRKPSHESCLVVFFNDGGSSDRAAKFLHMMRSQHPQCVLIQSKEVSMEPDNSRRVFASDSYANAVLQGPVIGLEMNGEGSVAICQAVVLDLMKGTTGLVFSSQSPQSAEEQIEAFYNFADMQMGI</sequence>
<dbReference type="InterPro" id="IPR012945">
    <property type="entry name" value="Tubulin-bd_cofactor_C_dom"/>
</dbReference>
<evidence type="ECO:0000313" key="15">
    <source>
        <dbReference type="Proteomes" id="UP000694888"/>
    </source>
</evidence>
<keyword evidence="7 12" id="KW-0547">Nucleotide-binding</keyword>
<keyword evidence="11" id="KW-0449">Lipoprotein</keyword>
<keyword evidence="10" id="KW-0564">Palmitate</keyword>
<dbReference type="PANTHER" id="PTHR15440">
    <property type="entry name" value="XRP2 PROTEIN"/>
    <property type="match status" value="1"/>
</dbReference>
<dbReference type="SUPFAM" id="SSF69340">
    <property type="entry name" value="C-terminal domain of adenylylcyclase associated protein"/>
    <property type="match status" value="1"/>
</dbReference>
<dbReference type="GeneID" id="101860353"/>
<dbReference type="Proteomes" id="UP000694888">
    <property type="component" value="Unplaced"/>
</dbReference>
<feature type="domain" description="C-CAP/cofactor C-like" evidence="14">
    <location>
        <begin position="32"/>
        <end position="195"/>
    </location>
</feature>
<keyword evidence="8 12" id="KW-0342">GTP-binding</keyword>
<evidence type="ECO:0000256" key="5">
    <source>
        <dbReference type="ARBA" id="ARBA00022475"/>
    </source>
</evidence>
<dbReference type="PROSITE" id="PS51329">
    <property type="entry name" value="C_CAP_COFACTOR_C"/>
    <property type="match status" value="1"/>
</dbReference>
<proteinExistence type="inferred from homology"/>
<name>A0ABM1VYE7_APLCA</name>
<evidence type="ECO:0000256" key="8">
    <source>
        <dbReference type="ARBA" id="ARBA00023134"/>
    </source>
</evidence>
<feature type="region of interest" description="Disordered" evidence="13">
    <location>
        <begin position="1"/>
        <end position="21"/>
    </location>
</feature>
<dbReference type="RefSeq" id="XP_035827440.1">
    <property type="nucleotide sequence ID" value="XM_035971547.1"/>
</dbReference>
<evidence type="ECO:0000256" key="4">
    <source>
        <dbReference type="ARBA" id="ARBA00022468"/>
    </source>
</evidence>
<keyword evidence="5" id="KW-1003">Cell membrane</keyword>
<evidence type="ECO:0000256" key="6">
    <source>
        <dbReference type="ARBA" id="ARBA00022707"/>
    </source>
</evidence>
<dbReference type="InterPro" id="IPR017901">
    <property type="entry name" value="C-CAP_CF_C-like"/>
</dbReference>
<comment type="function">
    <text evidence="12">Acts as a GTPase-activating protein (GAP) for tubulin in concert with tubulin-specific chaperone C, but does not enhance tubulin heterodimerization.</text>
</comment>
<evidence type="ECO:0000259" key="14">
    <source>
        <dbReference type="PROSITE" id="PS51329"/>
    </source>
</evidence>
<comment type="subcellular location">
    <subcellularLocation>
        <location evidence="1">Cell membrane</location>
        <topology evidence="1">Lipid-anchor</topology>
        <orientation evidence="1">Cytoplasmic side</orientation>
    </subcellularLocation>
</comment>
<dbReference type="InterPro" id="IPR039093">
    <property type="entry name" value="XRP2"/>
</dbReference>
<dbReference type="Gene3D" id="2.160.20.70">
    <property type="match status" value="1"/>
</dbReference>
<dbReference type="InterPro" id="IPR006599">
    <property type="entry name" value="CARP_motif"/>
</dbReference>
<dbReference type="SMART" id="SM00673">
    <property type="entry name" value="CARP"/>
    <property type="match status" value="2"/>
</dbReference>
<evidence type="ECO:0000256" key="2">
    <source>
        <dbReference type="ARBA" id="ARBA00008848"/>
    </source>
</evidence>
<dbReference type="Pfam" id="PF07986">
    <property type="entry name" value="TBCC"/>
    <property type="match status" value="1"/>
</dbReference>
<organism evidence="15 16">
    <name type="scientific">Aplysia californica</name>
    <name type="common">California sea hare</name>
    <dbReference type="NCBI Taxonomy" id="6500"/>
    <lineage>
        <taxon>Eukaryota</taxon>
        <taxon>Metazoa</taxon>
        <taxon>Spiralia</taxon>
        <taxon>Lophotrochozoa</taxon>
        <taxon>Mollusca</taxon>
        <taxon>Gastropoda</taxon>
        <taxon>Heterobranchia</taxon>
        <taxon>Euthyneura</taxon>
        <taxon>Tectipleura</taxon>
        <taxon>Aplysiida</taxon>
        <taxon>Aplysioidea</taxon>
        <taxon>Aplysiidae</taxon>
        <taxon>Aplysia</taxon>
    </lineage>
</organism>
<evidence type="ECO:0000313" key="16">
    <source>
        <dbReference type="RefSeq" id="XP_035827440.1"/>
    </source>
</evidence>
<dbReference type="Gene3D" id="3.30.70.141">
    <property type="entry name" value="Nucleoside diphosphate kinase-like domain"/>
    <property type="match status" value="1"/>
</dbReference>
<keyword evidence="6" id="KW-0519">Myristate</keyword>
<accession>A0ABM1VYE7</accession>
<keyword evidence="9" id="KW-0472">Membrane</keyword>
<evidence type="ECO:0000256" key="11">
    <source>
        <dbReference type="ARBA" id="ARBA00023288"/>
    </source>
</evidence>
<evidence type="ECO:0000256" key="10">
    <source>
        <dbReference type="ARBA" id="ARBA00023139"/>
    </source>
</evidence>
<keyword evidence="15" id="KW-1185">Reference proteome</keyword>
<dbReference type="PIRSF" id="PIRSF037947">
    <property type="entry name" value="Protein_XRP2"/>
    <property type="match status" value="1"/>
</dbReference>
<keyword evidence="4 12" id="KW-0343">GTPase activation</keyword>
<dbReference type="InterPro" id="IPR036850">
    <property type="entry name" value="NDK-like_dom_sf"/>
</dbReference>
<reference evidence="16" key="1">
    <citation type="submission" date="2025-08" db="UniProtKB">
        <authorList>
            <consortium name="RefSeq"/>
        </authorList>
    </citation>
    <scope>IDENTIFICATION</scope>
</reference>
<dbReference type="PANTHER" id="PTHR15440:SF0">
    <property type="entry name" value="PROTEIN XRP2"/>
    <property type="match status" value="1"/>
</dbReference>
<evidence type="ECO:0000256" key="7">
    <source>
        <dbReference type="ARBA" id="ARBA00022741"/>
    </source>
</evidence>
<comment type="similarity">
    <text evidence="2 12">Belongs to the TBCC family.</text>
</comment>
<evidence type="ECO:0000256" key="3">
    <source>
        <dbReference type="ARBA" id="ARBA00015771"/>
    </source>
</evidence>
<evidence type="ECO:0000256" key="13">
    <source>
        <dbReference type="SAM" id="MobiDB-lite"/>
    </source>
</evidence>
<dbReference type="InterPro" id="IPR036223">
    <property type="entry name" value="CAP_C_sf"/>
</dbReference>